<dbReference type="EMBL" id="WNXQ01000006">
    <property type="protein sequence ID" value="MWB78670.1"/>
    <property type="molecule type" value="Genomic_DNA"/>
</dbReference>
<sequence>MAANDTVPKMHPDMQALIDARRPAPPNQTVAQQRENWNAYSGRLNRPAPDTLEITDRTVPGKGHDVPVRIYRPRAAQGLTGCMIYVHGGGFILGDLDSSDSIAWGFAEKTGATVISVDYRLAPEHPWPAGFDDCYAVLEWAAAQGAGIGIDPERITMGGDSAGARFSACVSLMARDRGGPRLRAVAMMYGNGGGIDGAKSMELFAEGYGLTAAGVKKFAEHLFTDGPDLSDPYCFPIHAEDLSNLPPTLVHTAELDPIRDAGRAYAAKLILAGNDVTYREARGMIHGFMRARFTGAQAAAEYQMICDFLAGHMA</sequence>
<reference evidence="3 4" key="1">
    <citation type="submission" date="2019-11" db="EMBL/GenBank/DDBJ databases">
        <title>Pseudooceanicola pacifica sp. nov., isolated from deep-sea sediment of the Pacific Ocean.</title>
        <authorList>
            <person name="Lyu L."/>
        </authorList>
    </citation>
    <scope>NUCLEOTIDE SEQUENCE [LARGE SCALE GENOMIC DNA]</scope>
    <source>
        <strain evidence="3 4">216_PA32_1</strain>
    </source>
</reference>
<evidence type="ECO:0000313" key="4">
    <source>
        <dbReference type="Proteomes" id="UP000443843"/>
    </source>
</evidence>
<dbReference type="InterPro" id="IPR013094">
    <property type="entry name" value="AB_hydrolase_3"/>
</dbReference>
<dbReference type="RefSeq" id="WP_160382889.1">
    <property type="nucleotide sequence ID" value="NZ_WNXQ01000006.1"/>
</dbReference>
<dbReference type="InterPro" id="IPR050300">
    <property type="entry name" value="GDXG_lipolytic_enzyme"/>
</dbReference>
<dbReference type="GO" id="GO:0016787">
    <property type="term" value="F:hydrolase activity"/>
    <property type="evidence" value="ECO:0007669"/>
    <property type="project" value="UniProtKB-KW"/>
</dbReference>
<evidence type="ECO:0000259" key="2">
    <source>
        <dbReference type="Pfam" id="PF07859"/>
    </source>
</evidence>
<protein>
    <submittedName>
        <fullName evidence="3">Alpha/beta hydrolase fold domain-containing protein</fullName>
    </submittedName>
</protein>
<keyword evidence="1 3" id="KW-0378">Hydrolase</keyword>
<feature type="domain" description="Alpha/beta hydrolase fold-3" evidence="2">
    <location>
        <begin position="83"/>
        <end position="289"/>
    </location>
</feature>
<proteinExistence type="predicted"/>
<accession>A0A844WEV5</accession>
<organism evidence="3 4">
    <name type="scientific">Pseudooceanicola pacificus</name>
    <dbReference type="NCBI Taxonomy" id="2676438"/>
    <lineage>
        <taxon>Bacteria</taxon>
        <taxon>Pseudomonadati</taxon>
        <taxon>Pseudomonadota</taxon>
        <taxon>Alphaproteobacteria</taxon>
        <taxon>Rhodobacterales</taxon>
        <taxon>Paracoccaceae</taxon>
        <taxon>Pseudooceanicola</taxon>
    </lineage>
</organism>
<dbReference type="InterPro" id="IPR029058">
    <property type="entry name" value="AB_hydrolase_fold"/>
</dbReference>
<gene>
    <name evidence="3" type="ORF">GLS40_11585</name>
</gene>
<dbReference type="PANTHER" id="PTHR48081">
    <property type="entry name" value="AB HYDROLASE SUPERFAMILY PROTEIN C4A8.06C"/>
    <property type="match status" value="1"/>
</dbReference>
<comment type="caution">
    <text evidence="3">The sequence shown here is derived from an EMBL/GenBank/DDBJ whole genome shotgun (WGS) entry which is preliminary data.</text>
</comment>
<name>A0A844WEV5_9RHOB</name>
<dbReference type="SUPFAM" id="SSF53474">
    <property type="entry name" value="alpha/beta-Hydrolases"/>
    <property type="match status" value="1"/>
</dbReference>
<evidence type="ECO:0000313" key="3">
    <source>
        <dbReference type="EMBL" id="MWB78670.1"/>
    </source>
</evidence>
<dbReference type="PANTHER" id="PTHR48081:SF8">
    <property type="entry name" value="ALPHA_BETA HYDROLASE FOLD-3 DOMAIN-CONTAINING PROTEIN-RELATED"/>
    <property type="match status" value="1"/>
</dbReference>
<evidence type="ECO:0000256" key="1">
    <source>
        <dbReference type="ARBA" id="ARBA00022801"/>
    </source>
</evidence>
<keyword evidence="4" id="KW-1185">Reference proteome</keyword>
<dbReference type="Proteomes" id="UP000443843">
    <property type="component" value="Unassembled WGS sequence"/>
</dbReference>
<dbReference type="Gene3D" id="3.40.50.1820">
    <property type="entry name" value="alpha/beta hydrolase"/>
    <property type="match status" value="1"/>
</dbReference>
<dbReference type="Pfam" id="PF07859">
    <property type="entry name" value="Abhydrolase_3"/>
    <property type="match status" value="1"/>
</dbReference>
<dbReference type="AlphaFoldDB" id="A0A844WEV5"/>